<feature type="short sequence motif" description="HXTX 2" evidence="2">
    <location>
        <begin position="145"/>
        <end position="148"/>
    </location>
</feature>
<dbReference type="Pfam" id="PF02834">
    <property type="entry name" value="LigT_PEase"/>
    <property type="match status" value="2"/>
</dbReference>
<dbReference type="SUPFAM" id="SSF55144">
    <property type="entry name" value="LigT-like"/>
    <property type="match status" value="1"/>
</dbReference>
<feature type="short sequence motif" description="HXTX 1" evidence="2">
    <location>
        <begin position="58"/>
        <end position="61"/>
    </location>
</feature>
<feature type="active site" description="Proton acceptor" evidence="2">
    <location>
        <position position="145"/>
    </location>
</feature>
<dbReference type="GO" id="GO:0008664">
    <property type="term" value="F:RNA 2',3'-cyclic 3'-phosphodiesterase activity"/>
    <property type="evidence" value="ECO:0007669"/>
    <property type="project" value="UniProtKB-EC"/>
</dbReference>
<dbReference type="InterPro" id="IPR014051">
    <property type="entry name" value="Phosphoesterase_HXTX"/>
</dbReference>
<comment type="similarity">
    <text evidence="2">Belongs to the 2H phosphoesterase superfamily. ThpR family.</text>
</comment>
<dbReference type="EMBL" id="NJBO01000006">
    <property type="protein sequence ID" value="TKJ43116.1"/>
    <property type="molecule type" value="Genomic_DNA"/>
</dbReference>
<dbReference type="Proteomes" id="UP000317778">
    <property type="component" value="Unassembled WGS sequence"/>
</dbReference>
<evidence type="ECO:0000256" key="1">
    <source>
        <dbReference type="ARBA" id="ARBA00022801"/>
    </source>
</evidence>
<name>A0A532V7E6_UNCT6</name>
<gene>
    <name evidence="4" type="ORF">CEE36_05040</name>
</gene>
<feature type="domain" description="Phosphoesterase HXTX" evidence="3">
    <location>
        <begin position="25"/>
        <end position="109"/>
    </location>
</feature>
<protein>
    <recommendedName>
        <fullName evidence="2">RNA 2',3'-cyclic phosphodiesterase</fullName>
        <shortName evidence="2">RNA 2',3'-CPDase</shortName>
        <ecNumber evidence="2">3.1.4.58</ecNumber>
    </recommendedName>
</protein>
<dbReference type="HAMAP" id="MF_01940">
    <property type="entry name" value="RNA_CPDase"/>
    <property type="match status" value="1"/>
</dbReference>
<organism evidence="4 5">
    <name type="scientific">candidate division TA06 bacterium B3_TA06</name>
    <dbReference type="NCBI Taxonomy" id="2012487"/>
    <lineage>
        <taxon>Bacteria</taxon>
        <taxon>Bacteria division TA06</taxon>
    </lineage>
</organism>
<dbReference type="InterPro" id="IPR009097">
    <property type="entry name" value="Cyclic_Pdiesterase"/>
</dbReference>
<comment type="catalytic activity">
    <reaction evidence="2">
        <text>a 3'-end 2',3'-cyclophospho-ribonucleotide-RNA + H2O = a 3'-end 2'-phospho-ribonucleotide-RNA + H(+)</text>
        <dbReference type="Rhea" id="RHEA:11828"/>
        <dbReference type="Rhea" id="RHEA-COMP:10464"/>
        <dbReference type="Rhea" id="RHEA-COMP:17353"/>
        <dbReference type="ChEBI" id="CHEBI:15377"/>
        <dbReference type="ChEBI" id="CHEBI:15378"/>
        <dbReference type="ChEBI" id="CHEBI:83064"/>
        <dbReference type="ChEBI" id="CHEBI:173113"/>
        <dbReference type="EC" id="3.1.4.58"/>
    </reaction>
</comment>
<evidence type="ECO:0000313" key="5">
    <source>
        <dbReference type="Proteomes" id="UP000317778"/>
    </source>
</evidence>
<evidence type="ECO:0000313" key="4">
    <source>
        <dbReference type="EMBL" id="TKJ43116.1"/>
    </source>
</evidence>
<keyword evidence="1 2" id="KW-0378">Hydrolase</keyword>
<proteinExistence type="inferred from homology"/>
<accession>A0A532V7E6</accession>
<dbReference type="GO" id="GO:0004113">
    <property type="term" value="F:2',3'-cyclic-nucleotide 3'-phosphodiesterase activity"/>
    <property type="evidence" value="ECO:0007669"/>
    <property type="project" value="InterPro"/>
</dbReference>
<dbReference type="InterPro" id="IPR004175">
    <property type="entry name" value="RNA_CPDase"/>
</dbReference>
<reference evidence="4 5" key="1">
    <citation type="submission" date="2017-06" db="EMBL/GenBank/DDBJ databases">
        <title>Novel microbial phyla capable of carbon fixation and sulfur reduction in deep-sea sediments.</title>
        <authorList>
            <person name="Huang J."/>
            <person name="Baker B."/>
            <person name="Wang Y."/>
        </authorList>
    </citation>
    <scope>NUCLEOTIDE SEQUENCE [LARGE SCALE GENOMIC DNA]</scope>
    <source>
        <strain evidence="4">B3_TA06</strain>
    </source>
</reference>
<evidence type="ECO:0000259" key="3">
    <source>
        <dbReference type="Pfam" id="PF02834"/>
    </source>
</evidence>
<feature type="domain" description="Phosphoesterase HXTX" evidence="3">
    <location>
        <begin position="114"/>
        <end position="189"/>
    </location>
</feature>
<sequence length="198" mass="22819">MPCPYVLDIRRRRVILRLMRVFFGIGLPPDIRKQVGDFLETLRTRLPRMKWVEEKNLHITLRFMGEVEETRLTAIIGAARETASGLEGFRMVLGSLGAFPNPRRARVFWWGLSEGAEESSNLFNRLEGCLVGQGFESEKRRYHPHITLARLRYPSPLRLDSFTLPEGLSFTASSFTLYQSTLTPNGPIYKIVEEFKLE</sequence>
<dbReference type="EC" id="3.1.4.58" evidence="2"/>
<comment type="caution">
    <text evidence="4">The sequence shown here is derived from an EMBL/GenBank/DDBJ whole genome shotgun (WGS) entry which is preliminary data.</text>
</comment>
<dbReference type="Gene3D" id="3.90.1140.10">
    <property type="entry name" value="Cyclic phosphodiesterase"/>
    <property type="match status" value="1"/>
</dbReference>
<evidence type="ECO:0000256" key="2">
    <source>
        <dbReference type="HAMAP-Rule" id="MF_01940"/>
    </source>
</evidence>
<dbReference type="NCBIfam" id="TIGR02258">
    <property type="entry name" value="2_5_ligase"/>
    <property type="match status" value="1"/>
</dbReference>
<dbReference type="PANTHER" id="PTHR35561">
    <property type="entry name" value="RNA 2',3'-CYCLIC PHOSPHODIESTERASE"/>
    <property type="match status" value="1"/>
</dbReference>
<feature type="active site" description="Proton donor" evidence="2">
    <location>
        <position position="58"/>
    </location>
</feature>
<comment type="function">
    <text evidence="2">Hydrolyzes RNA 2',3'-cyclic phosphodiester to an RNA 2'-phosphomonoester.</text>
</comment>
<dbReference type="PANTHER" id="PTHR35561:SF1">
    <property type="entry name" value="RNA 2',3'-CYCLIC PHOSPHODIESTERASE"/>
    <property type="match status" value="1"/>
</dbReference>
<dbReference type="AlphaFoldDB" id="A0A532V7E6"/>